<proteinExistence type="predicted"/>
<organism evidence="1 2">
    <name type="scientific">Taxus chinensis</name>
    <name type="common">Chinese yew</name>
    <name type="synonym">Taxus wallichiana var. chinensis</name>
    <dbReference type="NCBI Taxonomy" id="29808"/>
    <lineage>
        <taxon>Eukaryota</taxon>
        <taxon>Viridiplantae</taxon>
        <taxon>Streptophyta</taxon>
        <taxon>Embryophyta</taxon>
        <taxon>Tracheophyta</taxon>
        <taxon>Spermatophyta</taxon>
        <taxon>Pinopsida</taxon>
        <taxon>Pinidae</taxon>
        <taxon>Conifers II</taxon>
        <taxon>Cupressales</taxon>
        <taxon>Taxaceae</taxon>
        <taxon>Taxus</taxon>
    </lineage>
</organism>
<accession>A0AA38CNY6</accession>
<reference evidence="1 2" key="1">
    <citation type="journal article" date="2021" name="Nat. Plants">
        <title>The Taxus genome provides insights into paclitaxel biosynthesis.</title>
        <authorList>
            <person name="Xiong X."/>
            <person name="Gou J."/>
            <person name="Liao Q."/>
            <person name="Li Y."/>
            <person name="Zhou Q."/>
            <person name="Bi G."/>
            <person name="Li C."/>
            <person name="Du R."/>
            <person name="Wang X."/>
            <person name="Sun T."/>
            <person name="Guo L."/>
            <person name="Liang H."/>
            <person name="Lu P."/>
            <person name="Wu Y."/>
            <person name="Zhang Z."/>
            <person name="Ro D.K."/>
            <person name="Shang Y."/>
            <person name="Huang S."/>
            <person name="Yan J."/>
        </authorList>
    </citation>
    <scope>NUCLEOTIDE SEQUENCE [LARGE SCALE GENOMIC DNA]</scope>
    <source>
        <strain evidence="1">Ta-2019</strain>
    </source>
</reference>
<feature type="non-terminal residue" evidence="1">
    <location>
        <position position="1"/>
    </location>
</feature>
<dbReference type="EMBL" id="JAHRHJ020000009">
    <property type="protein sequence ID" value="KAH9303301.1"/>
    <property type="molecule type" value="Genomic_DNA"/>
</dbReference>
<keyword evidence="2" id="KW-1185">Reference proteome</keyword>
<evidence type="ECO:0000313" key="1">
    <source>
        <dbReference type="EMBL" id="KAH9303301.1"/>
    </source>
</evidence>
<sequence>TLTVSRRQQRSVQLTTVPEIEECRPSEQKAYVAIGKDLSCNCFSNIMYRKTKMQAPENVPRHAIESCQLSIVCKEKL</sequence>
<dbReference type="AlphaFoldDB" id="A0AA38CNY6"/>
<evidence type="ECO:0000313" key="2">
    <source>
        <dbReference type="Proteomes" id="UP000824469"/>
    </source>
</evidence>
<dbReference type="Proteomes" id="UP000824469">
    <property type="component" value="Unassembled WGS sequence"/>
</dbReference>
<name>A0AA38CNY6_TAXCH</name>
<protein>
    <submittedName>
        <fullName evidence="1">Uncharacterized protein</fullName>
    </submittedName>
</protein>
<gene>
    <name evidence="1" type="ORF">KI387_014884</name>
</gene>
<comment type="caution">
    <text evidence="1">The sequence shown here is derived from an EMBL/GenBank/DDBJ whole genome shotgun (WGS) entry which is preliminary data.</text>
</comment>
<feature type="non-terminal residue" evidence="1">
    <location>
        <position position="77"/>
    </location>
</feature>